<accession>A0A0M5L608</accession>
<reference evidence="5 7" key="3">
    <citation type="submission" date="2019-04" db="EMBL/GenBank/DDBJ databases">
        <authorList>
            <person name="Seth-Smith MB H."/>
            <person name="Seth-Smith H."/>
        </authorList>
    </citation>
    <scope>NUCLEOTIDE SEQUENCE [LARGE SCALE GENOMIC DNA]</scope>
    <source>
        <strain evidence="5">USB-603019</strain>
    </source>
</reference>
<dbReference type="Pfam" id="PF20177">
    <property type="entry name" value="DUF6542"/>
    <property type="match status" value="1"/>
</dbReference>
<reference evidence="4 6" key="1">
    <citation type="journal article" date="2015" name="Genome Announc.">
        <title>Complete Genome Sequences for Two Strains of a Novel Fastidious, Partially Acid-Fast, Gram-Positive Corynebacterineae Bacterium, Derived from Human Clinical Samples.</title>
        <authorList>
            <person name="Nicholson A.C."/>
            <person name="Bell M."/>
            <person name="Humrighouse B.W."/>
            <person name="McQuiston J.R."/>
        </authorList>
    </citation>
    <scope>NUCLEOTIDE SEQUENCE [LARGE SCALE GENOMIC DNA]</scope>
    <source>
        <strain evidence="4 6">X1698</strain>
    </source>
</reference>
<name>A0A0M5L608_9ACTN</name>
<dbReference type="STRING" id="1528099.AL705_01885"/>
<keyword evidence="2" id="KW-0812">Transmembrane</keyword>
<dbReference type="KEGG" id="cbq:AL705_01885"/>
<gene>
    <name evidence="4" type="ORF">AL705_01885</name>
    <name evidence="5" type="ORF">LC603019_00392</name>
</gene>
<feature type="region of interest" description="Disordered" evidence="1">
    <location>
        <begin position="317"/>
        <end position="474"/>
    </location>
</feature>
<dbReference type="EMBL" id="LR584267">
    <property type="protein sequence ID" value="VHN99992.1"/>
    <property type="molecule type" value="Genomic_DNA"/>
</dbReference>
<evidence type="ECO:0000259" key="3">
    <source>
        <dbReference type="Pfam" id="PF20177"/>
    </source>
</evidence>
<dbReference type="Proteomes" id="UP000068137">
    <property type="component" value="Chromosome"/>
</dbReference>
<feature type="compositionally biased region" description="Low complexity" evidence="1">
    <location>
        <begin position="228"/>
        <end position="240"/>
    </location>
</feature>
<evidence type="ECO:0000313" key="5">
    <source>
        <dbReference type="EMBL" id="VHN99992.1"/>
    </source>
</evidence>
<feature type="compositionally biased region" description="Basic and acidic residues" evidence="1">
    <location>
        <begin position="459"/>
        <end position="474"/>
    </location>
</feature>
<keyword evidence="2" id="KW-1133">Transmembrane helix</keyword>
<dbReference type="EMBL" id="CP012390">
    <property type="protein sequence ID" value="ALE18647.1"/>
    <property type="molecule type" value="Genomic_DNA"/>
</dbReference>
<evidence type="ECO:0000256" key="1">
    <source>
        <dbReference type="SAM" id="MobiDB-lite"/>
    </source>
</evidence>
<dbReference type="AlphaFoldDB" id="A0A0M5L608"/>
<sequence>MLINYRADASTPERKRSLIRPIRGVPWWGVLAIYAVAIIVGMLLSLFTKDLGVPFAVVFVICAVACTVFAEFDALFTATVMPVLGYTIAYPLFYFLSMVASGQKGSKVAIIKIGIPFVTDVPVMLTALGLAAAVAIVRIAFMVVNHGWSSLWIVSLFMKKESTRTSHQDASGATGTDKPKRTQSDTSPSRAGHTPANGSAAKRTNESRVRDVESTQRSTSGTQRRPLAASGASVSSVSASSERRTNTPRPRPMAHSQGATIPRIAHPAGEASGTRQFHNYPGSNGGPQRRRRGPLTPEERQRLAAIVAARRQGLDPRDPRVQQEMARRRAAFRNAADGVPGPRRPYRPENGTSRDERAGAWPYPQRGNRPPYVGNGSVEADDPRMLRRRPGPGSVAGRPPYGPTGATADGRGYAPQGRARRTADRPYPDPRMDGTQRTPYGNASGYERSAAGGPYRPYGDPRQHGDTTRGRSTR</sequence>
<dbReference type="RefSeq" id="WP_053961572.1">
    <property type="nucleotide sequence ID" value="NZ_CP009312.1"/>
</dbReference>
<evidence type="ECO:0000256" key="2">
    <source>
        <dbReference type="SAM" id="Phobius"/>
    </source>
</evidence>
<feature type="compositionally biased region" description="Basic and acidic residues" evidence="1">
    <location>
        <begin position="317"/>
        <end position="327"/>
    </location>
</feature>
<dbReference type="InterPro" id="IPR046672">
    <property type="entry name" value="DUF6542"/>
</dbReference>
<evidence type="ECO:0000313" key="4">
    <source>
        <dbReference type="EMBL" id="ALE18647.1"/>
    </source>
</evidence>
<evidence type="ECO:0000313" key="6">
    <source>
        <dbReference type="Proteomes" id="UP000068137"/>
    </source>
</evidence>
<feature type="compositionally biased region" description="Basic and acidic residues" evidence="1">
    <location>
        <begin position="421"/>
        <end position="434"/>
    </location>
</feature>
<feature type="transmembrane region" description="Helical" evidence="2">
    <location>
        <begin position="25"/>
        <end position="44"/>
    </location>
</feature>
<feature type="compositionally biased region" description="Basic and acidic residues" evidence="1">
    <location>
        <begin position="203"/>
        <end position="214"/>
    </location>
</feature>
<dbReference type="GeneID" id="84894381"/>
<feature type="transmembrane region" description="Helical" evidence="2">
    <location>
        <begin position="139"/>
        <end position="158"/>
    </location>
</feature>
<proteinExistence type="predicted"/>
<keyword evidence="7" id="KW-1185">Reference proteome</keyword>
<dbReference type="Proteomes" id="UP000324288">
    <property type="component" value="Chromosome"/>
</dbReference>
<reference evidence="4" key="2">
    <citation type="journal article" date="2016" name="Int. J. Syst. Evol. Microbiol.">
        <title>Lawsonella clevelandensis gen. nov., sp. nov., a new member of the suborder Corynebacterineae isolated from human abscesses.</title>
        <authorList>
            <person name="Bell M.E."/>
            <person name="Bernard K.A."/>
            <person name="Harrington S.M."/>
            <person name="Patel N.B."/>
            <person name="Tucker T.A."/>
            <person name="Metcalfe M.G."/>
            <person name="McQuiston J.R."/>
        </authorList>
    </citation>
    <scope>NUCLEOTIDE SEQUENCE</scope>
    <source>
        <strain evidence="4">X1698</strain>
    </source>
</reference>
<feature type="domain" description="DUF6542" evidence="3">
    <location>
        <begin position="24"/>
        <end position="141"/>
    </location>
</feature>
<keyword evidence="2" id="KW-0472">Membrane</keyword>
<evidence type="ECO:0000313" key="7">
    <source>
        <dbReference type="Proteomes" id="UP000324288"/>
    </source>
</evidence>
<feature type="transmembrane region" description="Helical" evidence="2">
    <location>
        <begin position="76"/>
        <end position="96"/>
    </location>
</feature>
<protein>
    <recommendedName>
        <fullName evidence="3">DUF6542 domain-containing protein</fullName>
    </recommendedName>
</protein>
<feature type="transmembrane region" description="Helical" evidence="2">
    <location>
        <begin position="51"/>
        <end position="70"/>
    </location>
</feature>
<feature type="region of interest" description="Disordered" evidence="1">
    <location>
        <begin position="164"/>
        <end position="296"/>
    </location>
</feature>
<organism evidence="4 6">
    <name type="scientific">Lawsonella clevelandensis</name>
    <dbReference type="NCBI Taxonomy" id="1528099"/>
    <lineage>
        <taxon>Bacteria</taxon>
        <taxon>Bacillati</taxon>
        <taxon>Actinomycetota</taxon>
        <taxon>Actinomycetes</taxon>
        <taxon>Mycobacteriales</taxon>
        <taxon>Lawsonellaceae</taxon>
        <taxon>Lawsonella</taxon>
    </lineage>
</organism>
<feature type="transmembrane region" description="Helical" evidence="2">
    <location>
        <begin position="108"/>
        <end position="133"/>
    </location>
</feature>